<evidence type="ECO:0000313" key="2">
    <source>
        <dbReference type="Proteomes" id="UP000004671"/>
    </source>
</evidence>
<name>H1XUC7_CALAY</name>
<organism evidence="1 2">
    <name type="scientific">Caldithrix abyssi DSM 13497</name>
    <dbReference type="NCBI Taxonomy" id="880073"/>
    <lineage>
        <taxon>Bacteria</taxon>
        <taxon>Pseudomonadati</taxon>
        <taxon>Calditrichota</taxon>
        <taxon>Calditrichia</taxon>
        <taxon>Calditrichales</taxon>
        <taxon>Calditrichaceae</taxon>
        <taxon>Caldithrix</taxon>
    </lineage>
</organism>
<reference evidence="1 2" key="1">
    <citation type="submission" date="2011-09" db="EMBL/GenBank/DDBJ databases">
        <title>The permanent draft genome of Caldithrix abyssi DSM 13497.</title>
        <authorList>
            <consortium name="US DOE Joint Genome Institute (JGI-PGF)"/>
            <person name="Lucas S."/>
            <person name="Han J."/>
            <person name="Lapidus A."/>
            <person name="Bruce D."/>
            <person name="Goodwin L."/>
            <person name="Pitluck S."/>
            <person name="Peters L."/>
            <person name="Kyrpides N."/>
            <person name="Mavromatis K."/>
            <person name="Ivanova N."/>
            <person name="Mikhailova N."/>
            <person name="Chertkov O."/>
            <person name="Detter J.C."/>
            <person name="Tapia R."/>
            <person name="Han C."/>
            <person name="Land M."/>
            <person name="Hauser L."/>
            <person name="Markowitz V."/>
            <person name="Cheng J.-F."/>
            <person name="Hugenholtz P."/>
            <person name="Woyke T."/>
            <person name="Wu D."/>
            <person name="Spring S."/>
            <person name="Brambilla E."/>
            <person name="Klenk H.-P."/>
            <person name="Eisen J.A."/>
        </authorList>
    </citation>
    <scope>NUCLEOTIDE SEQUENCE [LARGE SCALE GENOMIC DNA]</scope>
    <source>
        <strain evidence="1 2">DSM 13497</strain>
    </source>
</reference>
<dbReference type="STRING" id="880073.Cabys_2026"/>
<dbReference type="EMBL" id="CM001402">
    <property type="protein sequence ID" value="EHO42753.1"/>
    <property type="molecule type" value="Genomic_DNA"/>
</dbReference>
<dbReference type="AlphaFoldDB" id="H1XUC7"/>
<protein>
    <recommendedName>
        <fullName evidence="3">N-acetyltransferase domain-containing protein</fullName>
    </recommendedName>
</protein>
<accession>H1XUC7</accession>
<dbReference type="Proteomes" id="UP000004671">
    <property type="component" value="Chromosome"/>
</dbReference>
<gene>
    <name evidence="1" type="ORF">Calab_3147</name>
</gene>
<keyword evidence="2" id="KW-1185">Reference proteome</keyword>
<dbReference type="InterPro" id="IPR016181">
    <property type="entry name" value="Acyl_CoA_acyltransferase"/>
</dbReference>
<proteinExistence type="predicted"/>
<dbReference type="eggNOG" id="ENOG502ZPSR">
    <property type="taxonomic scope" value="Bacteria"/>
</dbReference>
<dbReference type="PaxDb" id="880073-Calab_3147"/>
<sequence length="211" mass="25406">MDCKTKKRLYRNFKCLNKNIPFFPFQYFQYYFLEYRGIPHKQKIRFDGKIAVAKEEDLRELQRFFSSKAKKFERRLKKGHLIVIAQEQDGRIVGYENLDFSAVHLERHSGIEIAIPQDSIYLYDAYIDPQYRMRGVWVGFKNLIGNLMVEKKRNRLMTFIEWDNPTSLKTHLQFGFKIYEKRCIWRIFGKPLVKTESLTQNPQLIRALLNH</sequence>
<evidence type="ECO:0008006" key="3">
    <source>
        <dbReference type="Google" id="ProtNLM"/>
    </source>
</evidence>
<dbReference type="InParanoid" id="H1XUC7"/>
<dbReference type="SUPFAM" id="SSF55729">
    <property type="entry name" value="Acyl-CoA N-acyltransferases (Nat)"/>
    <property type="match status" value="1"/>
</dbReference>
<dbReference type="Gene3D" id="3.40.630.30">
    <property type="match status" value="1"/>
</dbReference>
<evidence type="ECO:0000313" key="1">
    <source>
        <dbReference type="EMBL" id="EHO42753.1"/>
    </source>
</evidence>
<dbReference type="HOGENOM" id="CLU_1303008_0_0_0"/>